<dbReference type="GO" id="GO:0031966">
    <property type="term" value="C:mitochondrial membrane"/>
    <property type="evidence" value="ECO:0007669"/>
    <property type="project" value="UniProtKB-SubCell"/>
</dbReference>
<comment type="subcellular location">
    <subcellularLocation>
        <location evidence="1">Mitochondrion membrane</location>
    </subcellularLocation>
</comment>
<evidence type="ECO:0000313" key="10">
    <source>
        <dbReference type="EMBL" id="AJE76040.1"/>
    </source>
</evidence>
<keyword evidence="7" id="KW-0066">ATP synthesis</keyword>
<sequence length="98" mass="11309">MPQLDKFTYFTQFFWSCLFLFTYSSEKLLRSIESAHININLIFLILQILLFLILRKVVNGNFDELVNALAPFLPGGNRVGDQVLCLRLLLATLTSSYF</sequence>
<dbReference type="EMBL" id="KM107352">
    <property type="protein sequence ID" value="AJE76035.1"/>
    <property type="molecule type" value="Genomic_DNA"/>
</dbReference>
<dbReference type="EMBL" id="KM107361">
    <property type="protein sequence ID" value="AJE76044.1"/>
    <property type="molecule type" value="Genomic_DNA"/>
</dbReference>
<organism evidence="10">
    <name type="scientific">Fragaria vesca var. mexicana</name>
    <dbReference type="NCBI Taxonomy" id="1945654"/>
    <lineage>
        <taxon>Eukaryota</taxon>
        <taxon>Viridiplantae</taxon>
        <taxon>Streptophyta</taxon>
        <taxon>Embryophyta</taxon>
        <taxon>Tracheophyta</taxon>
        <taxon>Spermatophyta</taxon>
        <taxon>Magnoliopsida</taxon>
        <taxon>eudicotyledons</taxon>
        <taxon>Gunneridae</taxon>
        <taxon>Pentapetalae</taxon>
        <taxon>rosids</taxon>
        <taxon>fabids</taxon>
        <taxon>Rosales</taxon>
        <taxon>Rosaceae</taxon>
        <taxon>Rosoideae</taxon>
        <taxon>Potentilleae</taxon>
        <taxon>Fragariinae</taxon>
        <taxon>Fragaria</taxon>
    </lineage>
</organism>
<dbReference type="AlphaFoldDB" id="A0A0U1YT88"/>
<evidence type="ECO:0000256" key="5">
    <source>
        <dbReference type="ARBA" id="ARBA00023128"/>
    </source>
</evidence>
<evidence type="ECO:0000256" key="3">
    <source>
        <dbReference type="ARBA" id="ARBA00022692"/>
    </source>
</evidence>
<comment type="similarity">
    <text evidence="2">Belongs to the ATPase protein YMF19 family.</text>
</comment>
<feature type="transmembrane region" description="Helical" evidence="8">
    <location>
        <begin position="7"/>
        <end position="25"/>
    </location>
</feature>
<evidence type="ECO:0000256" key="2">
    <source>
        <dbReference type="ARBA" id="ARBA00010946"/>
    </source>
</evidence>
<dbReference type="EMBL" id="KM107355">
    <property type="protein sequence ID" value="AJE76038.1"/>
    <property type="molecule type" value="Genomic_DNA"/>
</dbReference>
<evidence type="ECO:0000256" key="7">
    <source>
        <dbReference type="ARBA" id="ARBA00023310"/>
    </source>
</evidence>
<protein>
    <submittedName>
        <fullName evidence="10">Chimeric ATP8-orf225 synthase subunit</fullName>
    </submittedName>
</protein>
<dbReference type="GO" id="GO:0006754">
    <property type="term" value="P:ATP biosynthetic process"/>
    <property type="evidence" value="ECO:0007669"/>
    <property type="project" value="UniProtKB-KW"/>
</dbReference>
<dbReference type="EMBL" id="KM107353">
    <property type="protein sequence ID" value="AJE76036.1"/>
    <property type="molecule type" value="Genomic_DNA"/>
</dbReference>
<dbReference type="EMBL" id="KM107354">
    <property type="protein sequence ID" value="AJE76037.1"/>
    <property type="molecule type" value="Genomic_DNA"/>
</dbReference>
<evidence type="ECO:0000259" key="9">
    <source>
        <dbReference type="Pfam" id="PF02326"/>
    </source>
</evidence>
<dbReference type="InterPro" id="IPR003319">
    <property type="entry name" value="YMF19-like_N"/>
</dbReference>
<dbReference type="Pfam" id="PF02326">
    <property type="entry name" value="YMF19"/>
    <property type="match status" value="1"/>
</dbReference>
<evidence type="ECO:0000256" key="1">
    <source>
        <dbReference type="ARBA" id="ARBA00004325"/>
    </source>
</evidence>
<evidence type="ECO:0000256" key="4">
    <source>
        <dbReference type="ARBA" id="ARBA00022989"/>
    </source>
</evidence>
<dbReference type="EMBL" id="KM107356">
    <property type="protein sequence ID" value="AJE76039.1"/>
    <property type="molecule type" value="Genomic_DNA"/>
</dbReference>
<geneLocation type="mitochondrion" evidence="10"/>
<proteinExistence type="inferred from homology"/>
<reference evidence="10" key="1">
    <citation type="submission" date="2014-07" db="EMBL/GenBank/DDBJ databases">
        <title>Investigating genetic structure and geographic patterns of hybridization in north american woodland strawberry to understand the sexual system variation.</title>
        <authorList>
            <person name="Stanley L.E."/>
            <person name="Forrester N.J."/>
            <person name="Govindarajulu R."/>
            <person name="Liston A."/>
            <person name="Ashman T.-L."/>
        </authorList>
    </citation>
    <scope>NUCLEOTIDE SEQUENCE</scope>
</reference>
<name>A0A0U1YT88_FRAVE</name>
<accession>A0A0U1YT88</accession>
<keyword evidence="4 8" id="KW-1133">Transmembrane helix</keyword>
<dbReference type="EMBL" id="KM107360">
    <property type="protein sequence ID" value="AJE76043.1"/>
    <property type="molecule type" value="Genomic_DNA"/>
</dbReference>
<evidence type="ECO:0000256" key="6">
    <source>
        <dbReference type="ARBA" id="ARBA00023136"/>
    </source>
</evidence>
<evidence type="ECO:0000256" key="8">
    <source>
        <dbReference type="SAM" id="Phobius"/>
    </source>
</evidence>
<keyword evidence="3 8" id="KW-0812">Transmembrane</keyword>
<dbReference type="EMBL" id="KM107357">
    <property type="protein sequence ID" value="AJE76040.1"/>
    <property type="molecule type" value="Genomic_DNA"/>
</dbReference>
<dbReference type="EMBL" id="KM107358">
    <property type="protein sequence ID" value="AJE76041.1"/>
    <property type="molecule type" value="Genomic_DNA"/>
</dbReference>
<feature type="transmembrane region" description="Helical" evidence="8">
    <location>
        <begin position="37"/>
        <end position="54"/>
    </location>
</feature>
<dbReference type="EMBL" id="KM107359">
    <property type="protein sequence ID" value="AJE76042.1"/>
    <property type="molecule type" value="Genomic_DNA"/>
</dbReference>
<feature type="domain" description="ATP synthase YMF19-like N-terminal" evidence="9">
    <location>
        <begin position="2"/>
        <end position="23"/>
    </location>
</feature>
<keyword evidence="6 8" id="KW-0472">Membrane</keyword>
<keyword evidence="5 10" id="KW-0496">Mitochondrion</keyword>